<proteinExistence type="predicted"/>
<feature type="transmembrane region" description="Helical" evidence="1">
    <location>
        <begin position="247"/>
        <end position="268"/>
    </location>
</feature>
<dbReference type="PANTHER" id="PTHR42867:SF1">
    <property type="entry name" value="MEMBRANE PROTEIN-RELATED"/>
    <property type="match status" value="1"/>
</dbReference>
<evidence type="ECO:0000256" key="1">
    <source>
        <dbReference type="SAM" id="Phobius"/>
    </source>
</evidence>
<dbReference type="Proteomes" id="UP000886749">
    <property type="component" value="Unassembled WGS sequence"/>
</dbReference>
<organism evidence="2 3">
    <name type="scientific">Candidatus Egerieicola pullicola</name>
    <dbReference type="NCBI Taxonomy" id="2840775"/>
    <lineage>
        <taxon>Bacteria</taxon>
        <taxon>Bacillati</taxon>
        <taxon>Bacillota</taxon>
        <taxon>Clostridia</taxon>
        <taxon>Eubacteriales</taxon>
        <taxon>Oscillospiraceae</taxon>
        <taxon>Oscillospiraceae incertae sedis</taxon>
        <taxon>Candidatus Egerieicola</taxon>
    </lineage>
</organism>
<feature type="transmembrane region" description="Helical" evidence="1">
    <location>
        <begin position="161"/>
        <end position="181"/>
    </location>
</feature>
<protein>
    <submittedName>
        <fullName evidence="2">DUF1385 domain-containing protein</fullName>
    </submittedName>
</protein>
<dbReference type="AlphaFoldDB" id="A0A9D1DEH3"/>
<feature type="transmembrane region" description="Helical" evidence="1">
    <location>
        <begin position="222"/>
        <end position="241"/>
    </location>
</feature>
<keyword evidence="1" id="KW-1133">Transmembrane helix</keyword>
<evidence type="ECO:0000313" key="3">
    <source>
        <dbReference type="Proteomes" id="UP000886749"/>
    </source>
</evidence>
<dbReference type="EMBL" id="DVGY01000164">
    <property type="protein sequence ID" value="HIR41595.1"/>
    <property type="molecule type" value="Genomic_DNA"/>
</dbReference>
<comment type="caution">
    <text evidence="2">The sequence shown here is derived from an EMBL/GenBank/DDBJ whole genome shotgun (WGS) entry which is preliminary data.</text>
</comment>
<reference evidence="2" key="2">
    <citation type="journal article" date="2021" name="PeerJ">
        <title>Extensive microbial diversity within the chicken gut microbiome revealed by metagenomics and culture.</title>
        <authorList>
            <person name="Gilroy R."/>
            <person name="Ravi A."/>
            <person name="Getino M."/>
            <person name="Pursley I."/>
            <person name="Horton D.L."/>
            <person name="Alikhan N.F."/>
            <person name="Baker D."/>
            <person name="Gharbi K."/>
            <person name="Hall N."/>
            <person name="Watson M."/>
            <person name="Adriaenssens E.M."/>
            <person name="Foster-Nyarko E."/>
            <person name="Jarju S."/>
            <person name="Secka A."/>
            <person name="Antonio M."/>
            <person name="Oren A."/>
            <person name="Chaudhuri R.R."/>
            <person name="La Ragione R."/>
            <person name="Hildebrand F."/>
            <person name="Pallen M.J."/>
        </authorList>
    </citation>
    <scope>NUCLEOTIDE SEQUENCE</scope>
    <source>
        <strain evidence="2">CHK184-25365</strain>
    </source>
</reference>
<accession>A0A9D1DEH3</accession>
<keyword evidence="1" id="KW-0812">Transmembrane</keyword>
<evidence type="ECO:0000313" key="2">
    <source>
        <dbReference type="EMBL" id="HIR41595.1"/>
    </source>
</evidence>
<feature type="transmembrane region" description="Helical" evidence="1">
    <location>
        <begin position="118"/>
        <end position="141"/>
    </location>
</feature>
<keyword evidence="1" id="KW-0472">Membrane</keyword>
<dbReference type="PANTHER" id="PTHR42867">
    <property type="entry name" value="MEMBRANE PROTEIN-RELATED"/>
    <property type="match status" value="1"/>
</dbReference>
<gene>
    <name evidence="2" type="ORF">IAB36_07200</name>
</gene>
<reference evidence="2" key="1">
    <citation type="submission" date="2020-10" db="EMBL/GenBank/DDBJ databases">
        <authorList>
            <person name="Gilroy R."/>
        </authorList>
    </citation>
    <scope>NUCLEOTIDE SEQUENCE</scope>
    <source>
        <strain evidence="2">CHK184-25365</strain>
    </source>
</reference>
<sequence length="322" mass="36232">MSKQHQEKQASAYRSKIGGQALIDGIMMRGVEKSAMACRMPDGSIHREVWDTNPPGKKKSIWRKVPIVRGCISFVQSILSGYRCMMKSAELTSDLEEDEEEETGRVTQWILDHFGDKLIHGATVVGTVLGVVLAVVLFMYLPSLAVMGLDHLVDLGWWKSVVEGVIKILILVGYLTLVSLMGEIKKTYRYHGAEHKTIFCLEHGLPLTVENVRTQRRFHPRCGTSFLILTLLVSILVSSLVTWDTLWLRVALKILVLPLIMGISFELIQFAGRHDNLLTKIISAPGLWLQRLTVLEPDDGMIECAIEAITPCIPEDREKDQW</sequence>
<dbReference type="Pfam" id="PF07136">
    <property type="entry name" value="DUF1385"/>
    <property type="match status" value="1"/>
</dbReference>
<dbReference type="InterPro" id="IPR010787">
    <property type="entry name" value="DUF1385"/>
</dbReference>
<name>A0A9D1DEH3_9FIRM</name>